<keyword evidence="2" id="KW-0456">Lyase</keyword>
<dbReference type="InterPro" id="IPR002220">
    <property type="entry name" value="DapA-like"/>
</dbReference>
<dbReference type="AlphaFoldDB" id="A0A9X2M4B5"/>
<comment type="similarity">
    <text evidence="1">Belongs to the DapA family.</text>
</comment>
<accession>A0A9X2M4B5</accession>
<sequence>MTDAQHSSIPVWGMVLTPFTPTGAVDHVSLARHVSALVADGVQGLIALGVIAEPIALTRAERGQVLDTVLEHAQGRPVVATVMSLDHDDRRLDLRDVVAPRRDHLQAVMVPVSSSHADVLVRDLKDTYQNTTLPLWLQDYPMPTGIHIGLSDLLRVLAAVPEVAAVKCEAPPTFWRIHKLAAAQSNLTLLSGMGGANLVEDLVAGARVVACGISRPRVLVDAAAAWDVGDLASARAHLGRIAGLIGLETQPGTSVAVRKEHWRRRGIISSATVRPPQLPYPEFLSALSTELGYSNDH</sequence>
<dbReference type="Gene3D" id="3.20.20.70">
    <property type="entry name" value="Aldolase class I"/>
    <property type="match status" value="1"/>
</dbReference>
<organism evidence="3 4">
    <name type="scientific">Streptomyces malaysiensis subsp. samsunensis</name>
    <dbReference type="NCBI Taxonomy" id="459658"/>
    <lineage>
        <taxon>Bacteria</taxon>
        <taxon>Bacillati</taxon>
        <taxon>Actinomycetota</taxon>
        <taxon>Actinomycetes</taxon>
        <taxon>Kitasatosporales</taxon>
        <taxon>Streptomycetaceae</taxon>
        <taxon>Streptomyces</taxon>
        <taxon>Streptomyces violaceusniger group</taxon>
    </lineage>
</organism>
<dbReference type="SUPFAM" id="SSF51569">
    <property type="entry name" value="Aldolase"/>
    <property type="match status" value="1"/>
</dbReference>
<dbReference type="PANTHER" id="PTHR12128:SF66">
    <property type="entry name" value="4-HYDROXY-2-OXOGLUTARATE ALDOLASE, MITOCHONDRIAL"/>
    <property type="match status" value="1"/>
</dbReference>
<evidence type="ECO:0000256" key="1">
    <source>
        <dbReference type="ARBA" id="ARBA00007592"/>
    </source>
</evidence>
<dbReference type="RefSeq" id="WP_257635371.1">
    <property type="nucleotide sequence ID" value="NZ_JANIIC010000072.1"/>
</dbReference>
<evidence type="ECO:0000313" key="4">
    <source>
        <dbReference type="Proteomes" id="UP001142400"/>
    </source>
</evidence>
<dbReference type="PANTHER" id="PTHR12128">
    <property type="entry name" value="DIHYDRODIPICOLINATE SYNTHASE"/>
    <property type="match status" value="1"/>
</dbReference>
<keyword evidence="4" id="KW-1185">Reference proteome</keyword>
<dbReference type="CDD" id="cd00408">
    <property type="entry name" value="DHDPS-like"/>
    <property type="match status" value="1"/>
</dbReference>
<evidence type="ECO:0000313" key="3">
    <source>
        <dbReference type="EMBL" id="MCQ8835188.1"/>
    </source>
</evidence>
<dbReference type="Pfam" id="PF00701">
    <property type="entry name" value="DHDPS"/>
    <property type="match status" value="1"/>
</dbReference>
<name>A0A9X2M4B5_STRMQ</name>
<proteinExistence type="inferred from homology"/>
<dbReference type="SMART" id="SM01130">
    <property type="entry name" value="DHDPS"/>
    <property type="match status" value="1"/>
</dbReference>
<dbReference type="EMBL" id="JANIIC010000072">
    <property type="protein sequence ID" value="MCQ8835188.1"/>
    <property type="molecule type" value="Genomic_DNA"/>
</dbReference>
<protein>
    <submittedName>
        <fullName evidence="3">Dihydrodipicolinate synthase family protein</fullName>
    </submittedName>
</protein>
<dbReference type="InterPro" id="IPR013785">
    <property type="entry name" value="Aldolase_TIM"/>
</dbReference>
<dbReference type="Proteomes" id="UP001142400">
    <property type="component" value="Unassembled WGS sequence"/>
</dbReference>
<gene>
    <name evidence="3" type="ORF">NQU54_40645</name>
</gene>
<dbReference type="GO" id="GO:0008840">
    <property type="term" value="F:4-hydroxy-tetrahydrodipicolinate synthase activity"/>
    <property type="evidence" value="ECO:0007669"/>
    <property type="project" value="TreeGrafter"/>
</dbReference>
<evidence type="ECO:0000256" key="2">
    <source>
        <dbReference type="ARBA" id="ARBA00023239"/>
    </source>
</evidence>
<comment type="caution">
    <text evidence="3">The sequence shown here is derived from an EMBL/GenBank/DDBJ whole genome shotgun (WGS) entry which is preliminary data.</text>
</comment>
<reference evidence="3" key="1">
    <citation type="submission" date="2022-06" db="EMBL/GenBank/DDBJ databases">
        <title>WGS of actinobacteria.</title>
        <authorList>
            <person name="Thawai C."/>
        </authorList>
    </citation>
    <scope>NUCLEOTIDE SEQUENCE</scope>
    <source>
        <strain evidence="3">DSM 42010</strain>
    </source>
</reference>